<accession>A0A1I4M346</accession>
<dbReference type="InterPro" id="IPR036676">
    <property type="entry name" value="PurM-like_C_sf"/>
</dbReference>
<feature type="binding site" evidence="1">
    <location>
        <position position="109"/>
    </location>
    <ligand>
        <name>ATP</name>
        <dbReference type="ChEBI" id="CHEBI:30616"/>
    </ligand>
</feature>
<dbReference type="Pfam" id="PF02769">
    <property type="entry name" value="AIRS_C"/>
    <property type="match status" value="1"/>
</dbReference>
<keyword evidence="1" id="KW-0808">Transferase</keyword>
<dbReference type="InterPro" id="IPR036921">
    <property type="entry name" value="PurM-like_N_sf"/>
</dbReference>
<feature type="binding site" evidence="1">
    <location>
        <position position="222"/>
    </location>
    <ligand>
        <name>Mg(2+)</name>
        <dbReference type="ChEBI" id="CHEBI:18420"/>
        <label>5</label>
    </ligand>
</feature>
<dbReference type="Proteomes" id="UP000199520">
    <property type="component" value="Unassembled WGS sequence"/>
</dbReference>
<dbReference type="OrthoDB" id="9802811at2"/>
<evidence type="ECO:0000313" key="5">
    <source>
        <dbReference type="Proteomes" id="UP000199520"/>
    </source>
</evidence>
<comment type="pathway">
    <text evidence="1">Cofactor biosynthesis; thiamine diphosphate biosynthesis; thiamine diphosphate from thiamine phosphate: step 1/1.</text>
</comment>
<dbReference type="AlphaFoldDB" id="A0A1I4M346"/>
<feature type="domain" description="PurM-like C-terminal" evidence="3">
    <location>
        <begin position="158"/>
        <end position="313"/>
    </location>
</feature>
<dbReference type="PIRSF" id="PIRSF005303">
    <property type="entry name" value="Thiam_monoph_kin"/>
    <property type="match status" value="1"/>
</dbReference>
<dbReference type="STRING" id="1123291.SAMN04490355_102916"/>
<dbReference type="InterPro" id="IPR010918">
    <property type="entry name" value="PurM-like_C_dom"/>
</dbReference>
<feature type="binding site" evidence="1">
    <location>
        <position position="57"/>
    </location>
    <ligand>
        <name>substrate</name>
    </ligand>
</feature>
<keyword evidence="1" id="KW-0784">Thiamine biosynthesis</keyword>
<feature type="domain" description="PurM-like N-terminal" evidence="2">
    <location>
        <begin position="31"/>
        <end position="145"/>
    </location>
</feature>
<reference evidence="5" key="1">
    <citation type="submission" date="2016-10" db="EMBL/GenBank/DDBJ databases">
        <authorList>
            <person name="Varghese N."/>
            <person name="Submissions S."/>
        </authorList>
    </citation>
    <scope>NUCLEOTIDE SEQUENCE [LARGE SCALE GENOMIC DNA]</scope>
    <source>
        <strain evidence="5">DSM 13327</strain>
    </source>
</reference>
<evidence type="ECO:0000259" key="3">
    <source>
        <dbReference type="Pfam" id="PF02769"/>
    </source>
</evidence>
<keyword evidence="5" id="KW-1185">Reference proteome</keyword>
<dbReference type="HAMAP" id="MF_02128">
    <property type="entry name" value="TMP_kinase"/>
    <property type="match status" value="1"/>
</dbReference>
<dbReference type="InterPro" id="IPR006283">
    <property type="entry name" value="ThiL-like"/>
</dbReference>
<evidence type="ECO:0000256" key="1">
    <source>
        <dbReference type="HAMAP-Rule" id="MF_02128"/>
    </source>
</evidence>
<keyword evidence="1" id="KW-0460">Magnesium</keyword>
<dbReference type="GO" id="GO:0005524">
    <property type="term" value="F:ATP binding"/>
    <property type="evidence" value="ECO:0007669"/>
    <property type="project" value="UniProtKB-UniRule"/>
</dbReference>
<dbReference type="InterPro" id="IPR016188">
    <property type="entry name" value="PurM-like_N"/>
</dbReference>
<feature type="binding site" evidence="1">
    <location>
        <position position="79"/>
    </location>
    <ligand>
        <name>Mg(2+)</name>
        <dbReference type="ChEBI" id="CHEBI:18420"/>
        <label>3</label>
    </ligand>
</feature>
<evidence type="ECO:0000259" key="2">
    <source>
        <dbReference type="Pfam" id="PF00586"/>
    </source>
</evidence>
<feature type="binding site" evidence="1">
    <location>
        <position position="50"/>
    </location>
    <ligand>
        <name>Mg(2+)</name>
        <dbReference type="ChEBI" id="CHEBI:18420"/>
        <label>1</label>
    </ligand>
</feature>
<sequence length="332" mass="35342">MDFKQLGEFALIDLIKVDAIHNKDNVVIGIGDDAAALIPAPHQLQLVTTDMLVEMVHFDLSTTSAWQLGYKSIAVNLSDIAAMGGKPTHVVISIALPSYLSVDFVVSLYEGMKEICHEFGVNIVGGDTVASPNGLVINVTAMGEVDPKNLQRRSGASVGDLVVVTGALGDSGCGLELLQQGTWTEHEFFQPLVLRHVTPRPQVAAGAMLASFGSTSMNDISDGLASEVNEIAAASQVGIRIYAKMIPLSAEVCAAAGALGKDGLEYALYGGEDYQLVFTIPSQQLSLISQADLGIKLTVIGEVIEQRHGVLLVDEEGVELQLEPKGYDHFRQ</sequence>
<keyword evidence="1" id="KW-0067">ATP-binding</keyword>
<feature type="binding site" evidence="1">
    <location>
        <begin position="126"/>
        <end position="127"/>
    </location>
    <ligand>
        <name>ATP</name>
        <dbReference type="ChEBI" id="CHEBI:30616"/>
    </ligand>
</feature>
<dbReference type="PANTHER" id="PTHR30270">
    <property type="entry name" value="THIAMINE-MONOPHOSPHATE KINASE"/>
    <property type="match status" value="1"/>
</dbReference>
<keyword evidence="1 4" id="KW-0418">Kinase</keyword>
<feature type="binding site" evidence="1">
    <location>
        <position position="79"/>
    </location>
    <ligand>
        <name>Mg(2+)</name>
        <dbReference type="ChEBI" id="CHEBI:18420"/>
        <label>2</label>
    </ligand>
</feature>
<feature type="binding site" evidence="1">
    <location>
        <position position="127"/>
    </location>
    <ligand>
        <name>Mg(2+)</name>
        <dbReference type="ChEBI" id="CHEBI:18420"/>
        <label>1</label>
    </ligand>
</feature>
<dbReference type="CDD" id="cd02194">
    <property type="entry name" value="ThiL"/>
    <property type="match status" value="1"/>
</dbReference>
<organism evidence="4 5">
    <name type="scientific">Pelosinus propionicus DSM 13327</name>
    <dbReference type="NCBI Taxonomy" id="1123291"/>
    <lineage>
        <taxon>Bacteria</taxon>
        <taxon>Bacillati</taxon>
        <taxon>Bacillota</taxon>
        <taxon>Negativicutes</taxon>
        <taxon>Selenomonadales</taxon>
        <taxon>Sporomusaceae</taxon>
        <taxon>Pelosinus</taxon>
    </lineage>
</organism>
<evidence type="ECO:0000313" key="4">
    <source>
        <dbReference type="EMBL" id="SFL97387.1"/>
    </source>
</evidence>
<feature type="binding site" evidence="1">
    <location>
        <position position="48"/>
    </location>
    <ligand>
        <name>Mg(2+)</name>
        <dbReference type="ChEBI" id="CHEBI:18420"/>
        <label>4</label>
    </ligand>
</feature>
<comment type="catalytic activity">
    <reaction evidence="1">
        <text>thiamine phosphate + ATP = thiamine diphosphate + ADP</text>
        <dbReference type="Rhea" id="RHEA:15913"/>
        <dbReference type="ChEBI" id="CHEBI:30616"/>
        <dbReference type="ChEBI" id="CHEBI:37575"/>
        <dbReference type="ChEBI" id="CHEBI:58937"/>
        <dbReference type="ChEBI" id="CHEBI:456216"/>
        <dbReference type="EC" id="2.7.4.16"/>
    </reaction>
</comment>
<feature type="binding site" evidence="1">
    <location>
        <position position="33"/>
    </location>
    <ligand>
        <name>Mg(2+)</name>
        <dbReference type="ChEBI" id="CHEBI:18420"/>
        <label>3</label>
    </ligand>
</feature>
<feature type="binding site" evidence="1">
    <location>
        <position position="221"/>
    </location>
    <ligand>
        <name>ATP</name>
        <dbReference type="ChEBI" id="CHEBI:30616"/>
    </ligand>
</feature>
<feature type="binding site" evidence="1">
    <location>
        <position position="153"/>
    </location>
    <ligand>
        <name>ATP</name>
        <dbReference type="ChEBI" id="CHEBI:30616"/>
    </ligand>
</feature>
<feature type="binding site" evidence="1">
    <location>
        <position position="79"/>
    </location>
    <ligand>
        <name>Mg(2+)</name>
        <dbReference type="ChEBI" id="CHEBI:18420"/>
        <label>4</label>
    </ligand>
</feature>
<dbReference type="Gene3D" id="3.30.1330.10">
    <property type="entry name" value="PurM-like, N-terminal domain"/>
    <property type="match status" value="1"/>
</dbReference>
<dbReference type="PANTHER" id="PTHR30270:SF0">
    <property type="entry name" value="THIAMINE-MONOPHOSPHATE KINASE"/>
    <property type="match status" value="1"/>
</dbReference>
<dbReference type="GO" id="GO:0009228">
    <property type="term" value="P:thiamine biosynthetic process"/>
    <property type="evidence" value="ECO:0007669"/>
    <property type="project" value="UniProtKB-KW"/>
</dbReference>
<dbReference type="RefSeq" id="WP_090939109.1">
    <property type="nucleotide sequence ID" value="NZ_FOTS01000029.1"/>
</dbReference>
<dbReference type="SUPFAM" id="SSF56042">
    <property type="entry name" value="PurM C-terminal domain-like"/>
    <property type="match status" value="1"/>
</dbReference>
<dbReference type="GO" id="GO:0000287">
    <property type="term" value="F:magnesium ion binding"/>
    <property type="evidence" value="ECO:0007669"/>
    <property type="project" value="UniProtKB-UniRule"/>
</dbReference>
<feature type="binding site" evidence="1">
    <location>
        <position position="49"/>
    </location>
    <ligand>
        <name>Mg(2+)</name>
        <dbReference type="ChEBI" id="CHEBI:18420"/>
        <label>1</label>
    </ligand>
</feature>
<dbReference type="SUPFAM" id="SSF55326">
    <property type="entry name" value="PurM N-terminal domain-like"/>
    <property type="match status" value="1"/>
</dbReference>
<feature type="binding site" evidence="1">
    <location>
        <position position="219"/>
    </location>
    <ligand>
        <name>Mg(2+)</name>
        <dbReference type="ChEBI" id="CHEBI:18420"/>
        <label>3</label>
    </ligand>
</feature>
<feature type="binding site" evidence="1">
    <location>
        <position position="33"/>
    </location>
    <ligand>
        <name>Mg(2+)</name>
        <dbReference type="ChEBI" id="CHEBI:18420"/>
        <label>4</label>
    </ligand>
</feature>
<dbReference type="GO" id="GO:0009229">
    <property type="term" value="P:thiamine diphosphate biosynthetic process"/>
    <property type="evidence" value="ECO:0007669"/>
    <property type="project" value="UniProtKB-UniRule"/>
</dbReference>
<protein>
    <recommendedName>
        <fullName evidence="1">Thiamine-monophosphate kinase</fullName>
        <shortName evidence="1">TMP kinase</shortName>
        <shortName evidence="1">Thiamine-phosphate kinase</shortName>
        <ecNumber evidence="1">2.7.4.16</ecNumber>
    </recommendedName>
</protein>
<feature type="binding site" evidence="1">
    <location>
        <position position="50"/>
    </location>
    <ligand>
        <name>Mg(2+)</name>
        <dbReference type="ChEBI" id="CHEBI:18420"/>
        <label>2</label>
    </ligand>
</feature>
<dbReference type="UniPathway" id="UPA00060">
    <property type="reaction ID" value="UER00142"/>
</dbReference>
<comment type="miscellaneous">
    <text evidence="1">Reaction mechanism of ThiL seems to utilize a direct, inline transfer of the gamma-phosphate of ATP to TMP rather than a phosphorylated enzyme intermediate.</text>
</comment>
<dbReference type="Pfam" id="PF00586">
    <property type="entry name" value="AIRS"/>
    <property type="match status" value="1"/>
</dbReference>
<feature type="binding site" evidence="1">
    <location>
        <position position="272"/>
    </location>
    <ligand>
        <name>substrate</name>
    </ligand>
</feature>
<proteinExistence type="inferred from homology"/>
<dbReference type="Gene3D" id="3.90.650.10">
    <property type="entry name" value="PurM-like C-terminal domain"/>
    <property type="match status" value="1"/>
</dbReference>
<keyword evidence="1" id="KW-0479">Metal-binding</keyword>
<keyword evidence="1" id="KW-0547">Nucleotide-binding</keyword>
<feature type="binding site" evidence="1">
    <location>
        <position position="327"/>
    </location>
    <ligand>
        <name>substrate</name>
    </ligand>
</feature>
<dbReference type="EC" id="2.7.4.16" evidence="1"/>
<comment type="function">
    <text evidence="1">Catalyzes the ATP-dependent phosphorylation of thiamine-monophosphate (TMP) to form thiamine-pyrophosphate (TPP), the active form of vitamin B1.</text>
</comment>
<dbReference type="EMBL" id="FOTS01000029">
    <property type="protein sequence ID" value="SFL97387.1"/>
    <property type="molecule type" value="Genomic_DNA"/>
</dbReference>
<comment type="similarity">
    <text evidence="1">Belongs to the thiamine-monophosphate kinase family.</text>
</comment>
<gene>
    <name evidence="1" type="primary">thiL</name>
    <name evidence="4" type="ORF">SAMN04490355_102916</name>
</gene>
<name>A0A1I4M346_9FIRM</name>
<dbReference type="NCBIfam" id="TIGR01379">
    <property type="entry name" value="thiL"/>
    <property type="match status" value="1"/>
</dbReference>
<dbReference type="GO" id="GO:0009030">
    <property type="term" value="F:thiamine-phosphate kinase activity"/>
    <property type="evidence" value="ECO:0007669"/>
    <property type="project" value="UniProtKB-UniRule"/>
</dbReference>